<accession>A0ABY2SV33</accession>
<reference evidence="1 2" key="1">
    <citation type="submission" date="2019-04" db="EMBL/GenBank/DDBJ databases">
        <title>Lysinibacillus genome sequencing.</title>
        <authorList>
            <person name="Dunlap C."/>
        </authorList>
    </citation>
    <scope>NUCLEOTIDE SEQUENCE [LARGE SCALE GENOMIC DNA]</scope>
    <source>
        <strain evidence="1 2">KCTC 33042</strain>
    </source>
</reference>
<comment type="caution">
    <text evidence="1">The sequence shown here is derived from an EMBL/GenBank/DDBJ whole genome shotgun (WGS) entry which is preliminary data.</text>
</comment>
<evidence type="ECO:0000313" key="1">
    <source>
        <dbReference type="EMBL" id="TKI46648.1"/>
    </source>
</evidence>
<keyword evidence="2" id="KW-1185">Reference proteome</keyword>
<evidence type="ECO:0008006" key="3">
    <source>
        <dbReference type="Google" id="ProtNLM"/>
    </source>
</evidence>
<evidence type="ECO:0000313" key="2">
    <source>
        <dbReference type="Proteomes" id="UP000308330"/>
    </source>
</evidence>
<organism evidence="1 2">
    <name type="scientific">Lysinibacillus tabacifolii</name>
    <dbReference type="NCBI Taxonomy" id="1173107"/>
    <lineage>
        <taxon>Bacteria</taxon>
        <taxon>Bacillati</taxon>
        <taxon>Bacillota</taxon>
        <taxon>Bacilli</taxon>
        <taxon>Bacillales</taxon>
        <taxon>Bacillaceae</taxon>
        <taxon>Lysinibacillus</taxon>
    </lineage>
</organism>
<protein>
    <recommendedName>
        <fullName evidence="3">Response regulator</fullName>
    </recommendedName>
</protein>
<name>A0ABY2SV33_9BACI</name>
<dbReference type="Proteomes" id="UP000308330">
    <property type="component" value="Unassembled WGS sequence"/>
</dbReference>
<proteinExistence type="predicted"/>
<dbReference type="EMBL" id="SZPT01000004">
    <property type="protein sequence ID" value="TKI46648.1"/>
    <property type="molecule type" value="Genomic_DNA"/>
</dbReference>
<sequence>MSSETSILQTNTLEGETINTIINLLIIEDENGQIEQIEDAINDFNRKTGKIDGIKIQKKAVKTFSDAIFALLKDEFDAAIIDLKLNGKSENDEGVSLIEIIIDRLRFPIFVRSGFPEKVEFLSSEHEFVKVFKKTDKVDSIISEIIKFHNNGITATIGTKGKVEKYLNKIFWGSFSKNVHLWDRELLDNNEYEKSLVRYCLALLQEHLEIEENGGDFSDYHPFEVFISPPIKSNYFFGDILYDDVNYYIILSPACDMAQEKYEKIIIAQIDSLDAITPFIEHQQRYNESQSKGKKESARKKVVEFLTNNHSDKYHYLPKYMEFPGGLINFQKIYSKTKEELNEMERFASISGKFSKDIGARFSNYFARQGQPNLNIDVLLKTILDINDEEE</sequence>
<dbReference type="RefSeq" id="WP_108030744.1">
    <property type="nucleotide sequence ID" value="NZ_PYUE01000006.1"/>
</dbReference>
<gene>
    <name evidence="1" type="ORF">FC748_17310</name>
</gene>